<dbReference type="CDD" id="cd09904">
    <property type="entry name" value="H3TH_XPG"/>
    <property type="match status" value="1"/>
</dbReference>
<comment type="similarity">
    <text evidence="12">Belongs to the XPG/RAD2 endonuclease family. GEN subfamily.</text>
</comment>
<dbReference type="PRINTS" id="PR00066">
    <property type="entry name" value="XRODRMPGMNTG"/>
</dbReference>
<comment type="cofactor">
    <cofactor evidence="1">
        <name>Mg(2+)</name>
        <dbReference type="ChEBI" id="CHEBI:18420"/>
    </cofactor>
</comment>
<name>A0AAV5A6J4_9AGAM</name>
<dbReference type="InterPro" id="IPR036279">
    <property type="entry name" value="5-3_exonuclease_C_sf"/>
</dbReference>
<dbReference type="SMART" id="SM00485">
    <property type="entry name" value="XPGN"/>
    <property type="match status" value="1"/>
</dbReference>
<dbReference type="Proteomes" id="UP001050691">
    <property type="component" value="Unassembled WGS sequence"/>
</dbReference>
<keyword evidence="9" id="KW-0460">Magnesium</keyword>
<dbReference type="InterPro" id="IPR008918">
    <property type="entry name" value="HhH2"/>
</dbReference>
<evidence type="ECO:0000256" key="11">
    <source>
        <dbReference type="ARBA" id="ARBA00023242"/>
    </source>
</evidence>
<feature type="compositionally biased region" description="Basic and acidic residues" evidence="14">
    <location>
        <begin position="530"/>
        <end position="547"/>
    </location>
</feature>
<feature type="compositionally biased region" description="Polar residues" evidence="14">
    <location>
        <begin position="683"/>
        <end position="692"/>
    </location>
</feature>
<feature type="region of interest" description="Disordered" evidence="14">
    <location>
        <begin position="530"/>
        <end position="550"/>
    </location>
</feature>
<evidence type="ECO:0000256" key="14">
    <source>
        <dbReference type="SAM" id="MobiDB-lite"/>
    </source>
</evidence>
<keyword evidence="10" id="KW-0234">DNA repair</keyword>
<gene>
    <name evidence="17" type="ORF">Clacol_002804</name>
</gene>
<evidence type="ECO:0000313" key="17">
    <source>
        <dbReference type="EMBL" id="GJJ08585.1"/>
    </source>
</evidence>
<protein>
    <recommendedName>
        <fullName evidence="19">PIN domain-like protein</fullName>
    </recommendedName>
</protein>
<dbReference type="GO" id="GO:0048256">
    <property type="term" value="F:flap endonuclease activity"/>
    <property type="evidence" value="ECO:0007669"/>
    <property type="project" value="UniProtKB-ARBA"/>
</dbReference>
<feature type="compositionally biased region" description="Low complexity" evidence="14">
    <location>
        <begin position="1109"/>
        <end position="1122"/>
    </location>
</feature>
<dbReference type="PROSITE" id="PS00842">
    <property type="entry name" value="XPG_2"/>
    <property type="match status" value="1"/>
</dbReference>
<dbReference type="PRINTS" id="PR00853">
    <property type="entry name" value="XPGRADSUPER"/>
</dbReference>
<proteinExistence type="inferred from homology"/>
<keyword evidence="7" id="KW-0227">DNA damage</keyword>
<dbReference type="SUPFAM" id="SSF47807">
    <property type="entry name" value="5' to 3' exonuclease, C-terminal subdomain"/>
    <property type="match status" value="1"/>
</dbReference>
<keyword evidence="6" id="KW-0255">Endonuclease</keyword>
<feature type="region of interest" description="Disordered" evidence="14">
    <location>
        <begin position="1034"/>
        <end position="1157"/>
    </location>
</feature>
<feature type="coiled-coil region" evidence="13">
    <location>
        <begin position="726"/>
        <end position="764"/>
    </location>
</feature>
<dbReference type="GO" id="GO:0006289">
    <property type="term" value="P:nucleotide-excision repair"/>
    <property type="evidence" value="ECO:0007669"/>
    <property type="project" value="InterPro"/>
</dbReference>
<dbReference type="AlphaFoldDB" id="A0AAV5A6J4"/>
<sequence length="1157" mass="129178">MGVKQLWTLLSPVGRPVLLETMEGKSMAIDSSIWIYQFQATMRDKDGRALVNAHILGFLRRICKLLFYGIKPVFVFDGGAPTLKKHTIAERKRKKAGAADSHAKIAQKLLAARMRREALSEVQKGKQTATTEVTTVYLEDLLANPATATPSKHKESTTPESMRGKSKFRDYDPYRLPELDLAAVSRPTTSFIPDPRLATEEELRQFIDAMRPEDFDVSSPAFRELPTEIQYEVIGDLRLKSRQTSHKRLETMLRNSKTPLDFSKAQITNLKQRNSLTQQLLLTTDTISKANVVIPVRIASERNKEYVLIKNEGAEGGWILGINDEGTRERPIEVDQLDKEPQSTDDSDDMEEVEVHKISTFGVSAHENHGRMASAAVKGRSSPKEEAIRSQIQIASVPLFLEDDFELDVAIQRSLIQQSEEESQALHYAIESPKKDGVHLQQDSMATTADVSDEDEDLYVSGPSRLETALAFANTLTHRADLQHSPSMFGTPVLLLDPELTSPAHGEEEQLPRECVSSGPLISTLIRQFEKSESHTDGGDADIEKAPLRGSSSVAQSAQSLVTHSNISEAAIATKQSFFVDGAPSIAEAPPFSGDIYEHTENSPTPDAFKQAQLMSVSMSAMINNEAANLNRVQNEQNSVISPKISATETVFTMKSDPVGRPSEKEADRLSDDERSASDWERSSSPSFGTAQKQKDMSQNEIDDAWDAAQEMDIVAEEGDFAEFVSQMKNQDLETARREVDEEIKELNKQRKAAMRDSEDVSQHMVSQIMLMLRLFGIPYITAPMEAEAQCAELVSLGLVEGIITDDSDVFLFGGSRVYKNMFNQSKTVECFFLNDLTRELGLDRDKLIRLAYLLGSDYVEGLPGVGPVVAMELLKEFPEDDGLHKFKVWWERVQSGKDTTTETDTKFKMRFKKRFKDLYLPEEWPNPAVRDAYYHPTVDESEEAFKWGIPDLHALHQFFHDELSWSQAKVDQLLVPIIRKIGQRNQSNAVNKQGTLNNYFETSFGSGISAPRRRQAYSSKRLQQVVTDFRAAQKSAGIATRDETSTSTPTEIKVKLAGKQGTLAQNGEKNKKGAPNRLGKRRRKAVSADEQSEAEQVEVTDNPMSVSADADIPKFAAAAAKLRPRPKQRHKGHLSDNGGENDDSSDDLFTVKRKRK</sequence>
<keyword evidence="11" id="KW-0539">Nucleus</keyword>
<evidence type="ECO:0000256" key="7">
    <source>
        <dbReference type="ARBA" id="ARBA00022763"/>
    </source>
</evidence>
<reference evidence="17" key="1">
    <citation type="submission" date="2021-10" db="EMBL/GenBank/DDBJ databases">
        <title>De novo Genome Assembly of Clathrus columnatus (Basidiomycota, Fungi) Using Illumina and Nanopore Sequence Data.</title>
        <authorList>
            <person name="Ogiso-Tanaka E."/>
            <person name="Itagaki H."/>
            <person name="Hosoya T."/>
            <person name="Hosaka K."/>
        </authorList>
    </citation>
    <scope>NUCLEOTIDE SEQUENCE</scope>
    <source>
        <strain evidence="17">MO-923</strain>
    </source>
</reference>
<dbReference type="InterPro" id="IPR001044">
    <property type="entry name" value="XPG/Rad2_eukaryotes"/>
</dbReference>
<dbReference type="FunFam" id="1.10.150.20:FF:000030">
    <property type="entry name" value="Flap endonuclease GEN-like 1"/>
    <property type="match status" value="1"/>
</dbReference>
<evidence type="ECO:0000259" key="16">
    <source>
        <dbReference type="SMART" id="SM00485"/>
    </source>
</evidence>
<comment type="similarity">
    <text evidence="3">Belongs to the XPG/RAD2 endonuclease family. XPG subfamily.</text>
</comment>
<dbReference type="GO" id="GO:0003697">
    <property type="term" value="F:single-stranded DNA binding"/>
    <property type="evidence" value="ECO:0007669"/>
    <property type="project" value="InterPro"/>
</dbReference>
<dbReference type="PANTHER" id="PTHR16171:SF7">
    <property type="entry name" value="DNA REPAIR PROTEIN RAD2"/>
    <property type="match status" value="1"/>
</dbReference>
<dbReference type="InterPro" id="IPR019974">
    <property type="entry name" value="XPG_CS"/>
</dbReference>
<evidence type="ECO:0000256" key="4">
    <source>
        <dbReference type="ARBA" id="ARBA00022722"/>
    </source>
</evidence>
<dbReference type="InterPro" id="IPR006084">
    <property type="entry name" value="XPG/Rad2"/>
</dbReference>
<evidence type="ECO:0000256" key="2">
    <source>
        <dbReference type="ARBA" id="ARBA00004123"/>
    </source>
</evidence>
<feature type="compositionally biased region" description="Basic and acidic residues" evidence="14">
    <location>
        <begin position="662"/>
        <end position="682"/>
    </location>
</feature>
<evidence type="ECO:0000256" key="13">
    <source>
        <dbReference type="SAM" id="Coils"/>
    </source>
</evidence>
<keyword evidence="18" id="KW-1185">Reference proteome</keyword>
<evidence type="ECO:0000256" key="10">
    <source>
        <dbReference type="ARBA" id="ARBA00023204"/>
    </source>
</evidence>
<evidence type="ECO:0000256" key="9">
    <source>
        <dbReference type="ARBA" id="ARBA00022842"/>
    </source>
</evidence>
<comment type="subcellular location">
    <subcellularLocation>
        <location evidence="2">Nucleus</location>
    </subcellularLocation>
</comment>
<keyword evidence="4" id="KW-0540">Nuclease</keyword>
<dbReference type="InterPro" id="IPR006086">
    <property type="entry name" value="XPG-I_dom"/>
</dbReference>
<feature type="domain" description="XPG N-terminal" evidence="16">
    <location>
        <begin position="1"/>
        <end position="98"/>
    </location>
</feature>
<evidence type="ECO:0000256" key="5">
    <source>
        <dbReference type="ARBA" id="ARBA00022723"/>
    </source>
</evidence>
<evidence type="ECO:0000256" key="8">
    <source>
        <dbReference type="ARBA" id="ARBA00022801"/>
    </source>
</evidence>
<dbReference type="EMBL" id="BPWL01000003">
    <property type="protein sequence ID" value="GJJ08585.1"/>
    <property type="molecule type" value="Genomic_DNA"/>
</dbReference>
<dbReference type="CDD" id="cd09868">
    <property type="entry name" value="PIN_XPG_RAD2"/>
    <property type="match status" value="2"/>
</dbReference>
<accession>A0AAV5A6J4</accession>
<evidence type="ECO:0000256" key="1">
    <source>
        <dbReference type="ARBA" id="ARBA00001946"/>
    </source>
</evidence>
<dbReference type="GO" id="GO:0005634">
    <property type="term" value="C:nucleus"/>
    <property type="evidence" value="ECO:0007669"/>
    <property type="project" value="UniProtKB-SubCell"/>
</dbReference>
<dbReference type="SUPFAM" id="SSF88723">
    <property type="entry name" value="PIN domain-like"/>
    <property type="match status" value="1"/>
</dbReference>
<dbReference type="PROSITE" id="PS00841">
    <property type="entry name" value="XPG_1"/>
    <property type="match status" value="1"/>
</dbReference>
<evidence type="ECO:0000256" key="3">
    <source>
        <dbReference type="ARBA" id="ARBA00005283"/>
    </source>
</evidence>
<evidence type="ECO:0000259" key="15">
    <source>
        <dbReference type="SMART" id="SM00484"/>
    </source>
</evidence>
<evidence type="ECO:0000256" key="12">
    <source>
        <dbReference type="ARBA" id="ARBA00038112"/>
    </source>
</evidence>
<feature type="region of interest" description="Disordered" evidence="14">
    <location>
        <begin position="147"/>
        <end position="169"/>
    </location>
</feature>
<dbReference type="Gene3D" id="1.10.150.20">
    <property type="entry name" value="5' to 3' exonuclease, C-terminal subdomain"/>
    <property type="match status" value="1"/>
</dbReference>
<dbReference type="InterPro" id="IPR006085">
    <property type="entry name" value="XPG_DNA_repair_N"/>
</dbReference>
<evidence type="ECO:0000256" key="6">
    <source>
        <dbReference type="ARBA" id="ARBA00022759"/>
    </source>
</evidence>
<evidence type="ECO:0000313" key="18">
    <source>
        <dbReference type="Proteomes" id="UP001050691"/>
    </source>
</evidence>
<keyword evidence="5" id="KW-0479">Metal-binding</keyword>
<dbReference type="SMART" id="SM00279">
    <property type="entry name" value="HhH2"/>
    <property type="match status" value="1"/>
</dbReference>
<organism evidence="17 18">
    <name type="scientific">Clathrus columnatus</name>
    <dbReference type="NCBI Taxonomy" id="1419009"/>
    <lineage>
        <taxon>Eukaryota</taxon>
        <taxon>Fungi</taxon>
        <taxon>Dikarya</taxon>
        <taxon>Basidiomycota</taxon>
        <taxon>Agaricomycotina</taxon>
        <taxon>Agaricomycetes</taxon>
        <taxon>Phallomycetidae</taxon>
        <taxon>Phallales</taxon>
        <taxon>Clathraceae</taxon>
        <taxon>Clathrus</taxon>
    </lineage>
</organism>
<dbReference type="Pfam" id="PF00752">
    <property type="entry name" value="XPG_N"/>
    <property type="match status" value="1"/>
</dbReference>
<dbReference type="PANTHER" id="PTHR16171">
    <property type="entry name" value="DNA REPAIR PROTEIN COMPLEMENTING XP-G CELLS-RELATED"/>
    <property type="match status" value="1"/>
</dbReference>
<feature type="compositionally biased region" description="Basic residues" evidence="14">
    <location>
        <begin position="1073"/>
        <end position="1086"/>
    </location>
</feature>
<feature type="region of interest" description="Disordered" evidence="14">
    <location>
        <begin position="651"/>
        <end position="699"/>
    </location>
</feature>
<evidence type="ECO:0008006" key="19">
    <source>
        <dbReference type="Google" id="ProtNLM"/>
    </source>
</evidence>
<comment type="caution">
    <text evidence="17">The sequence shown here is derived from an EMBL/GenBank/DDBJ whole genome shotgun (WGS) entry which is preliminary data.</text>
</comment>
<feature type="compositionally biased region" description="Basic residues" evidence="14">
    <location>
        <begin position="1123"/>
        <end position="1133"/>
    </location>
</feature>
<dbReference type="Pfam" id="PF00867">
    <property type="entry name" value="XPG_I"/>
    <property type="match status" value="1"/>
</dbReference>
<feature type="domain" description="XPG-I" evidence="15">
    <location>
        <begin position="774"/>
        <end position="843"/>
    </location>
</feature>
<dbReference type="GO" id="GO:0046872">
    <property type="term" value="F:metal ion binding"/>
    <property type="evidence" value="ECO:0007669"/>
    <property type="project" value="UniProtKB-KW"/>
</dbReference>
<dbReference type="SMART" id="SM00484">
    <property type="entry name" value="XPGI"/>
    <property type="match status" value="1"/>
</dbReference>
<keyword evidence="8" id="KW-0378">Hydrolase</keyword>
<dbReference type="InterPro" id="IPR029060">
    <property type="entry name" value="PIN-like_dom_sf"/>
</dbReference>
<keyword evidence="13" id="KW-0175">Coiled coil</keyword>
<dbReference type="Gene3D" id="3.40.50.1010">
    <property type="entry name" value="5'-nuclease"/>
    <property type="match status" value="2"/>
</dbReference>